<evidence type="ECO:0000313" key="3">
    <source>
        <dbReference type="Proteomes" id="UP000053911"/>
    </source>
</evidence>
<dbReference type="PATRIC" id="fig|172049.5.peg.1287"/>
<protein>
    <submittedName>
        <fullName evidence="2">Uncharacterized protein</fullName>
    </submittedName>
</protein>
<evidence type="ECO:0000256" key="1">
    <source>
        <dbReference type="SAM" id="Phobius"/>
    </source>
</evidence>
<dbReference type="Proteomes" id="UP000053911">
    <property type="component" value="Unassembled WGS sequence"/>
</dbReference>
<keyword evidence="1" id="KW-0472">Membrane</keyword>
<keyword evidence="1" id="KW-0812">Transmembrane</keyword>
<feature type="transmembrane region" description="Helical" evidence="1">
    <location>
        <begin position="85"/>
        <end position="104"/>
    </location>
</feature>
<accession>A0A101EMN3</accession>
<dbReference type="AlphaFoldDB" id="A0A101EMN3"/>
<organism evidence="2 3">
    <name type="scientific">Thermococcus sibiricus</name>
    <dbReference type="NCBI Taxonomy" id="172049"/>
    <lineage>
        <taxon>Archaea</taxon>
        <taxon>Methanobacteriati</taxon>
        <taxon>Methanobacteriota</taxon>
        <taxon>Thermococci</taxon>
        <taxon>Thermococcales</taxon>
        <taxon>Thermococcaceae</taxon>
        <taxon>Thermococcus</taxon>
    </lineage>
</organism>
<feature type="transmembrane region" description="Helical" evidence="1">
    <location>
        <begin position="116"/>
        <end position="139"/>
    </location>
</feature>
<gene>
    <name evidence="2" type="ORF">XD54_0569</name>
</gene>
<comment type="caution">
    <text evidence="2">The sequence shown here is derived from an EMBL/GenBank/DDBJ whole genome shotgun (WGS) entry which is preliminary data.</text>
</comment>
<keyword evidence="1" id="KW-1133">Transmembrane helix</keyword>
<dbReference type="EMBL" id="LGFD01000007">
    <property type="protein sequence ID" value="KUK18181.1"/>
    <property type="molecule type" value="Genomic_DNA"/>
</dbReference>
<evidence type="ECO:0000313" key="2">
    <source>
        <dbReference type="EMBL" id="KUK18181.1"/>
    </source>
</evidence>
<sequence length="142" mass="16061">MMFNLSKRSKVQKLIFLIGVFQTLIGLSYLTHAYYVKLTWEYDEFVYDWDDVGGNDGMFWTLWGTLILLYSSLPDSDIKNNKLPIVFVLLPTIAWGTLSLLALGDTVLAGKFEPNIFTIFALLHAALLPPGLLLLLSLWKSS</sequence>
<reference evidence="3" key="1">
    <citation type="journal article" date="2015" name="MBio">
        <title>Genome-Resolved Metagenomic Analysis Reveals Roles for Candidate Phyla and Other Microbial Community Members in Biogeochemical Transformations in Oil Reservoirs.</title>
        <authorList>
            <person name="Hu P."/>
            <person name="Tom L."/>
            <person name="Singh A."/>
            <person name="Thomas B.C."/>
            <person name="Baker B.J."/>
            <person name="Piceno Y.M."/>
            <person name="Andersen G.L."/>
            <person name="Banfield J.F."/>
        </authorList>
    </citation>
    <scope>NUCLEOTIDE SEQUENCE [LARGE SCALE GENOMIC DNA]</scope>
</reference>
<feature type="transmembrane region" description="Helical" evidence="1">
    <location>
        <begin position="57"/>
        <end position="73"/>
    </location>
</feature>
<proteinExistence type="predicted"/>
<name>A0A101EMN3_9EURY</name>